<dbReference type="Gene3D" id="3.30.1150.10">
    <property type="match status" value="1"/>
</dbReference>
<sequence length="262" mass="28360">MNTKRYVAAGAVSLLVHSMFLAAMPTKDPITLTMGTDTPRVSLTFAAIPPAVVDTPPPTAKPTMPTVSTPVKTPVVSTMKRLAKTNTTHKVVTKKAPTPPKKITKTAKSTATVTKKKHVTPKKTKTQQSQPIANKITHKEKKPLKATKTITNQLNKKTLATTSTAGAQTLQLVSKPTFATRPGAVNYPKLAKRRGIEGQVLIEVWIGTEGQQLKQKLIKSSGAHILDKAALTAIKKWHFSAHIVNGKAIAHRVQIPVRFKLD</sequence>
<evidence type="ECO:0000256" key="4">
    <source>
        <dbReference type="ARBA" id="ARBA00022475"/>
    </source>
</evidence>
<dbReference type="PANTHER" id="PTHR33446">
    <property type="entry name" value="PROTEIN TONB-RELATED"/>
    <property type="match status" value="1"/>
</dbReference>
<gene>
    <name evidence="10" type="ORF">C9J27_10725</name>
</gene>
<comment type="subcellular location">
    <subcellularLocation>
        <location evidence="1">Cell inner membrane</location>
        <topology evidence="1">Single-pass membrane protein</topology>
        <orientation evidence="1">Periplasmic side</orientation>
    </subcellularLocation>
</comment>
<dbReference type="RefSeq" id="WP_036794280.1">
    <property type="nucleotide sequence ID" value="NZ_JAUZMX010000001.1"/>
</dbReference>
<keyword evidence="8" id="KW-1133">Transmembrane helix</keyword>
<dbReference type="InterPro" id="IPR051045">
    <property type="entry name" value="TonB-dependent_transducer"/>
</dbReference>
<comment type="caution">
    <text evidence="10">The sequence shown here is derived from an EMBL/GenBank/DDBJ whole genome shotgun (WGS) entry which is preliminary data.</text>
</comment>
<accession>A0A2T3KIG3</accession>
<comment type="similarity">
    <text evidence="2">Belongs to the TonB family.</text>
</comment>
<evidence type="ECO:0000256" key="8">
    <source>
        <dbReference type="ARBA" id="ARBA00022989"/>
    </source>
</evidence>
<evidence type="ECO:0000313" key="10">
    <source>
        <dbReference type="EMBL" id="PSU98967.1"/>
    </source>
</evidence>
<evidence type="ECO:0000256" key="9">
    <source>
        <dbReference type="ARBA" id="ARBA00023136"/>
    </source>
</evidence>
<dbReference type="Proteomes" id="UP000241426">
    <property type="component" value="Unassembled WGS sequence"/>
</dbReference>
<keyword evidence="6" id="KW-0812">Transmembrane</keyword>
<dbReference type="InterPro" id="IPR037682">
    <property type="entry name" value="TonB_C"/>
</dbReference>
<reference evidence="10 11" key="1">
    <citation type="submission" date="2018-01" db="EMBL/GenBank/DDBJ databases">
        <title>Whole genome sequencing of Histamine producing bacteria.</title>
        <authorList>
            <person name="Butler K."/>
        </authorList>
    </citation>
    <scope>NUCLEOTIDE SEQUENCE [LARGE SCALE GENOMIC DNA]</scope>
    <source>
        <strain evidence="10 11">FS-7.2</strain>
    </source>
</reference>
<dbReference type="GeneID" id="29944786"/>
<dbReference type="Pfam" id="PF03544">
    <property type="entry name" value="TonB_C"/>
    <property type="match status" value="1"/>
</dbReference>
<accession>A0A0B7JAC1</accession>
<dbReference type="GO" id="GO:0031992">
    <property type="term" value="F:energy transducer activity"/>
    <property type="evidence" value="ECO:0007669"/>
    <property type="project" value="TreeGrafter"/>
</dbReference>
<dbReference type="GO" id="GO:0015031">
    <property type="term" value="P:protein transport"/>
    <property type="evidence" value="ECO:0007669"/>
    <property type="project" value="UniProtKB-KW"/>
</dbReference>
<dbReference type="PANTHER" id="PTHR33446:SF2">
    <property type="entry name" value="PROTEIN TONB"/>
    <property type="match status" value="1"/>
</dbReference>
<dbReference type="InterPro" id="IPR006260">
    <property type="entry name" value="TonB/TolA_C"/>
</dbReference>
<keyword evidence="3" id="KW-0813">Transport</keyword>
<evidence type="ECO:0000256" key="1">
    <source>
        <dbReference type="ARBA" id="ARBA00004383"/>
    </source>
</evidence>
<dbReference type="SUPFAM" id="SSF74653">
    <property type="entry name" value="TolA/TonB C-terminal domain"/>
    <property type="match status" value="1"/>
</dbReference>
<keyword evidence="4" id="KW-1003">Cell membrane</keyword>
<dbReference type="NCBIfam" id="TIGR01352">
    <property type="entry name" value="tonB_Cterm"/>
    <property type="match status" value="1"/>
</dbReference>
<evidence type="ECO:0000256" key="2">
    <source>
        <dbReference type="ARBA" id="ARBA00006555"/>
    </source>
</evidence>
<evidence type="ECO:0000313" key="11">
    <source>
        <dbReference type="Proteomes" id="UP000241426"/>
    </source>
</evidence>
<dbReference type="eggNOG" id="COG0810">
    <property type="taxonomic scope" value="Bacteria"/>
</dbReference>
<keyword evidence="5" id="KW-0997">Cell inner membrane</keyword>
<organism evidence="10 11">
    <name type="scientific">Photobacterium kishitanii</name>
    <dbReference type="NCBI Taxonomy" id="318456"/>
    <lineage>
        <taxon>Bacteria</taxon>
        <taxon>Pseudomonadati</taxon>
        <taxon>Pseudomonadota</taxon>
        <taxon>Gammaproteobacteria</taxon>
        <taxon>Vibrionales</taxon>
        <taxon>Vibrionaceae</taxon>
        <taxon>Photobacterium</taxon>
    </lineage>
</organism>
<dbReference type="AlphaFoldDB" id="A0A0B7JAC1"/>
<keyword evidence="7" id="KW-0653">Protein transport</keyword>
<keyword evidence="9" id="KW-0472">Membrane</keyword>
<dbReference type="GO" id="GO:0098797">
    <property type="term" value="C:plasma membrane protein complex"/>
    <property type="evidence" value="ECO:0007669"/>
    <property type="project" value="TreeGrafter"/>
</dbReference>
<evidence type="ECO:0000256" key="3">
    <source>
        <dbReference type="ARBA" id="ARBA00022448"/>
    </source>
</evidence>
<protein>
    <submittedName>
        <fullName evidence="10">Energy transducer TonB</fullName>
    </submittedName>
</protein>
<proteinExistence type="inferred from homology"/>
<evidence type="ECO:0000256" key="7">
    <source>
        <dbReference type="ARBA" id="ARBA00022927"/>
    </source>
</evidence>
<evidence type="ECO:0000256" key="5">
    <source>
        <dbReference type="ARBA" id="ARBA00022519"/>
    </source>
</evidence>
<evidence type="ECO:0000256" key="6">
    <source>
        <dbReference type="ARBA" id="ARBA00022692"/>
    </source>
</evidence>
<dbReference type="PROSITE" id="PS52015">
    <property type="entry name" value="TONB_CTD"/>
    <property type="match status" value="1"/>
</dbReference>
<dbReference type="GO" id="GO:0055085">
    <property type="term" value="P:transmembrane transport"/>
    <property type="evidence" value="ECO:0007669"/>
    <property type="project" value="InterPro"/>
</dbReference>
<name>A0A0B7JAC1_9GAMM</name>
<dbReference type="EMBL" id="PYNF01000007">
    <property type="protein sequence ID" value="PSU98967.1"/>
    <property type="molecule type" value="Genomic_DNA"/>
</dbReference>